<evidence type="ECO:0000313" key="1">
    <source>
        <dbReference type="EMBL" id="GGN73103.1"/>
    </source>
</evidence>
<accession>A0ABQ2K8F4</accession>
<dbReference type="Proteomes" id="UP000658127">
    <property type="component" value="Unassembled WGS sequence"/>
</dbReference>
<keyword evidence="2" id="KW-1185">Reference proteome</keyword>
<gene>
    <name evidence="1" type="ORF">GCM10011610_15160</name>
</gene>
<dbReference type="EMBL" id="BMNE01000002">
    <property type="protein sequence ID" value="GGN73103.1"/>
    <property type="molecule type" value="Genomic_DNA"/>
</dbReference>
<protein>
    <submittedName>
        <fullName evidence="1">Uncharacterized protein</fullName>
    </submittedName>
</protein>
<name>A0ABQ2K8F4_9NOCA</name>
<organism evidence="1 2">
    <name type="scientific">Nocardia rhizosphaerihabitans</name>
    <dbReference type="NCBI Taxonomy" id="1691570"/>
    <lineage>
        <taxon>Bacteria</taxon>
        <taxon>Bacillati</taxon>
        <taxon>Actinomycetota</taxon>
        <taxon>Actinomycetes</taxon>
        <taxon>Mycobacteriales</taxon>
        <taxon>Nocardiaceae</taxon>
        <taxon>Nocardia</taxon>
    </lineage>
</organism>
<reference evidence="2" key="1">
    <citation type="journal article" date="2019" name="Int. J. Syst. Evol. Microbiol.">
        <title>The Global Catalogue of Microorganisms (GCM) 10K type strain sequencing project: providing services to taxonomists for standard genome sequencing and annotation.</title>
        <authorList>
            <consortium name="The Broad Institute Genomics Platform"/>
            <consortium name="The Broad Institute Genome Sequencing Center for Infectious Disease"/>
            <person name="Wu L."/>
            <person name="Ma J."/>
        </authorList>
    </citation>
    <scope>NUCLEOTIDE SEQUENCE [LARGE SCALE GENOMIC DNA]</scope>
    <source>
        <strain evidence="2">CGMCC 4.7329</strain>
    </source>
</reference>
<comment type="caution">
    <text evidence="1">The sequence shown here is derived from an EMBL/GenBank/DDBJ whole genome shotgun (WGS) entry which is preliminary data.</text>
</comment>
<evidence type="ECO:0000313" key="2">
    <source>
        <dbReference type="Proteomes" id="UP000658127"/>
    </source>
</evidence>
<sequence>MRCAAERVDASGQVRRRIFRPHIGSVESALDCLLTLRWGGSSVAIGGDAAAQLWSAASSGQLTMEPDAAREVAQAYLRFAAMCGTWSDDAGRLQDIHGFGALDSALQLQRGFSDKAAAARQVLEQLESAARKMADGYLQAAGILAEADQLNAAALSAIAGQA</sequence>
<proteinExistence type="predicted"/>